<dbReference type="EMBL" id="CAUYUJ010000433">
    <property type="protein sequence ID" value="CAK0790491.1"/>
    <property type="molecule type" value="Genomic_DNA"/>
</dbReference>
<dbReference type="Proteomes" id="UP001189429">
    <property type="component" value="Unassembled WGS sequence"/>
</dbReference>
<accession>A0ABN9PCB5</accession>
<protein>
    <submittedName>
        <fullName evidence="1">Uncharacterized protein</fullName>
    </submittedName>
</protein>
<keyword evidence="2" id="KW-1185">Reference proteome</keyword>
<proteinExistence type="predicted"/>
<reference evidence="1" key="1">
    <citation type="submission" date="2023-10" db="EMBL/GenBank/DDBJ databases">
        <authorList>
            <person name="Chen Y."/>
            <person name="Shah S."/>
            <person name="Dougan E. K."/>
            <person name="Thang M."/>
            <person name="Chan C."/>
        </authorList>
    </citation>
    <scope>NUCLEOTIDE SEQUENCE [LARGE SCALE GENOMIC DNA]</scope>
</reference>
<evidence type="ECO:0000313" key="1">
    <source>
        <dbReference type="EMBL" id="CAK0790491.1"/>
    </source>
</evidence>
<name>A0ABN9PCB5_9DINO</name>
<sequence length="342" mass="36588">MTAHWMDGGCATAAEEPAGGVDRLPGDVDTVIFVDVDGVLNVGAKDRSGSPILLNDSNIRLARSLWRESCWPENYPERERLTVETLMAVCQKRLDGESETLANLATQNPSHISDVLVGRLAEIIGLAGPRAIIVLSSTWQAARHKKRLEELQRCLTKWLGREFRFDASTGSLDELPNGRLRAIGNCVAELTAQGGAAAAAAEAGRLRVLLLEDFFISPLRGTWSLDGQPIDSPASVEEYIGSRVLPPAAARVRLIHTYSEWVTGDGSLLCCGVGLSRADVERSRELFGVAAVGTPDASSPEPRKPSFGLCPAQLLGLPTWSWCAQGASSVAFTTISVSSAPV</sequence>
<comment type="caution">
    <text evidence="1">The sequence shown here is derived from an EMBL/GenBank/DDBJ whole genome shotgun (WGS) entry which is preliminary data.</text>
</comment>
<organism evidence="1 2">
    <name type="scientific">Prorocentrum cordatum</name>
    <dbReference type="NCBI Taxonomy" id="2364126"/>
    <lineage>
        <taxon>Eukaryota</taxon>
        <taxon>Sar</taxon>
        <taxon>Alveolata</taxon>
        <taxon>Dinophyceae</taxon>
        <taxon>Prorocentrales</taxon>
        <taxon>Prorocentraceae</taxon>
        <taxon>Prorocentrum</taxon>
    </lineage>
</organism>
<evidence type="ECO:0000313" key="2">
    <source>
        <dbReference type="Proteomes" id="UP001189429"/>
    </source>
</evidence>
<gene>
    <name evidence="1" type="ORF">PCOR1329_LOCUS1751</name>
</gene>